<protein>
    <submittedName>
        <fullName evidence="1">DUF2158 domain-containing protein</fullName>
    </submittedName>
</protein>
<organism evidence="1 2">
    <name type="scientific">Chryseobacterium edaphi</name>
    <dbReference type="NCBI Taxonomy" id="2976532"/>
    <lineage>
        <taxon>Bacteria</taxon>
        <taxon>Pseudomonadati</taxon>
        <taxon>Bacteroidota</taxon>
        <taxon>Flavobacteriia</taxon>
        <taxon>Flavobacteriales</taxon>
        <taxon>Weeksellaceae</taxon>
        <taxon>Chryseobacterium group</taxon>
        <taxon>Chryseobacterium</taxon>
    </lineage>
</organism>
<comment type="caution">
    <text evidence="1">The sequence shown here is derived from an EMBL/GenBank/DDBJ whole genome shotgun (WGS) entry which is preliminary data.</text>
</comment>
<evidence type="ECO:0000313" key="1">
    <source>
        <dbReference type="EMBL" id="MCU7618732.1"/>
    </source>
</evidence>
<dbReference type="Pfam" id="PF09926">
    <property type="entry name" value="DUF2158"/>
    <property type="match status" value="1"/>
</dbReference>
<name>A0ABT2W941_9FLAO</name>
<dbReference type="RefSeq" id="WP_263004237.1">
    <property type="nucleotide sequence ID" value="NZ_JAOTEM010000004.1"/>
</dbReference>
<gene>
    <name evidence="1" type="ORF">NZ698_16165</name>
</gene>
<reference evidence="2" key="1">
    <citation type="submission" date="2023-07" db="EMBL/GenBank/DDBJ databases">
        <title>Chryseobacterium sp. strain PBS4-4 Genome sequencing and assembly.</title>
        <authorList>
            <person name="Jung Y."/>
        </authorList>
    </citation>
    <scope>NUCLEOTIDE SEQUENCE [LARGE SCALE GENOMIC DNA]</scope>
    <source>
        <strain evidence="2">PBS4-4</strain>
    </source>
</reference>
<accession>A0ABT2W941</accession>
<dbReference type="EMBL" id="JAOTEM010000004">
    <property type="protein sequence ID" value="MCU7618732.1"/>
    <property type="molecule type" value="Genomic_DNA"/>
</dbReference>
<dbReference type="Proteomes" id="UP001208649">
    <property type="component" value="Unassembled WGS sequence"/>
</dbReference>
<sequence length="67" mass="7841">MEIFKEGDVVQLKSGGPKMTIIEFYNDNAYANCTWYDFNTHTLHEMHSFPTLVLKLFVEDSLDAYFN</sequence>
<evidence type="ECO:0000313" key="2">
    <source>
        <dbReference type="Proteomes" id="UP001208649"/>
    </source>
</evidence>
<proteinExistence type="predicted"/>
<dbReference type="InterPro" id="IPR019226">
    <property type="entry name" value="DUF2158"/>
</dbReference>
<keyword evidence="2" id="KW-1185">Reference proteome</keyword>